<evidence type="ECO:0000256" key="7">
    <source>
        <dbReference type="ARBA" id="ARBA00023136"/>
    </source>
</evidence>
<keyword evidence="8 9" id="KW-0325">Glycoprotein</keyword>
<dbReference type="Pfam" id="PF03567">
    <property type="entry name" value="Sulfotransfer_2"/>
    <property type="match status" value="1"/>
</dbReference>
<evidence type="ECO:0000256" key="1">
    <source>
        <dbReference type="ARBA" id="ARBA00004323"/>
    </source>
</evidence>
<keyword evidence="3 9" id="KW-0808">Transferase</keyword>
<keyword evidence="6 9" id="KW-0333">Golgi apparatus</keyword>
<keyword evidence="7" id="KW-0472">Membrane</keyword>
<comment type="similarity">
    <text evidence="2 9">Belongs to the sulfotransferase 2 family.</text>
</comment>
<comment type="subcellular location">
    <subcellularLocation>
        <location evidence="1 9">Golgi apparatus membrane</location>
        <topology evidence="1 9">Single-pass type II membrane protein</topology>
    </subcellularLocation>
</comment>
<dbReference type="GO" id="GO:0000139">
    <property type="term" value="C:Golgi membrane"/>
    <property type="evidence" value="ECO:0007669"/>
    <property type="project" value="UniProtKB-SubCell"/>
</dbReference>
<sequence>MKANRKFAALAVTGIVLPALLFYSVSLPRSPGDRGLKLMHKDLPQFSVPNHTVIHVDQIPPTTPSPHTALAEHVQRMCHKLDMTPVPSKVRPDMFHHILVDDRYKFLYCYIPKVACTNWRRVMLVLSGKVKVKDLMDIQATDVHARYRRFLPTLSDMSMEQIRYRLDNYYKFMFVREPFERLLSAYRNKLQSKHKSSQYFRDTFGRSIIKRFRESQEGDNKGGKPVNAKNANKQTVHFHEFLQYLVDPVRTEPLNEHWAKYYKLCHPCFMNYDFIGKYDTLEADASHVLKAVHADHVVQFPPRSAAYKYNRTSTRLSDYYKDIPPSLLRRVYKSYHADFVLFNYTVPEDMTELLRSDGGKD</sequence>
<keyword evidence="5" id="KW-1133">Transmembrane helix</keyword>
<evidence type="ECO:0000256" key="8">
    <source>
        <dbReference type="ARBA" id="ARBA00023180"/>
    </source>
</evidence>
<dbReference type="EMBL" id="JACVVK020000043">
    <property type="protein sequence ID" value="KAK7499539.1"/>
    <property type="molecule type" value="Genomic_DNA"/>
</dbReference>
<dbReference type="GO" id="GO:0008146">
    <property type="term" value="F:sulfotransferase activity"/>
    <property type="evidence" value="ECO:0007669"/>
    <property type="project" value="UniProtKB-ARBA"/>
</dbReference>
<reference evidence="10 11" key="1">
    <citation type="journal article" date="2023" name="Sci. Data">
        <title>Genome assembly of the Korean intertidal mud-creeper Batillaria attramentaria.</title>
        <authorList>
            <person name="Patra A.K."/>
            <person name="Ho P.T."/>
            <person name="Jun S."/>
            <person name="Lee S.J."/>
            <person name="Kim Y."/>
            <person name="Won Y.J."/>
        </authorList>
    </citation>
    <scope>NUCLEOTIDE SEQUENCE [LARGE SCALE GENOMIC DNA]</scope>
    <source>
        <strain evidence="10">Wonlab-2016</strain>
    </source>
</reference>
<keyword evidence="4" id="KW-0812">Transmembrane</keyword>
<dbReference type="PANTHER" id="PTHR12137:SF54">
    <property type="entry name" value="CARBOHYDRATE SULFOTRANSFERASE"/>
    <property type="match status" value="1"/>
</dbReference>
<evidence type="ECO:0000313" key="11">
    <source>
        <dbReference type="Proteomes" id="UP001519460"/>
    </source>
</evidence>
<evidence type="ECO:0000256" key="5">
    <source>
        <dbReference type="ARBA" id="ARBA00022989"/>
    </source>
</evidence>
<dbReference type="PANTHER" id="PTHR12137">
    <property type="entry name" value="CARBOHYDRATE SULFOTRANSFERASE"/>
    <property type="match status" value="1"/>
</dbReference>
<dbReference type="InterPro" id="IPR018011">
    <property type="entry name" value="Carb_sulfotrans_8-10"/>
</dbReference>
<protein>
    <recommendedName>
        <fullName evidence="9">Carbohydrate sulfotransferase</fullName>
        <ecNumber evidence="9">2.8.2.-</ecNumber>
    </recommendedName>
</protein>
<dbReference type="InterPro" id="IPR005331">
    <property type="entry name" value="Sulfotransferase"/>
</dbReference>
<dbReference type="EC" id="2.8.2.-" evidence="9"/>
<organism evidence="10 11">
    <name type="scientific">Batillaria attramentaria</name>
    <dbReference type="NCBI Taxonomy" id="370345"/>
    <lineage>
        <taxon>Eukaryota</taxon>
        <taxon>Metazoa</taxon>
        <taxon>Spiralia</taxon>
        <taxon>Lophotrochozoa</taxon>
        <taxon>Mollusca</taxon>
        <taxon>Gastropoda</taxon>
        <taxon>Caenogastropoda</taxon>
        <taxon>Sorbeoconcha</taxon>
        <taxon>Cerithioidea</taxon>
        <taxon>Batillariidae</taxon>
        <taxon>Batillaria</taxon>
    </lineage>
</organism>
<dbReference type="AlphaFoldDB" id="A0ABD0LKR5"/>
<name>A0ABD0LKR5_9CAEN</name>
<evidence type="ECO:0000256" key="2">
    <source>
        <dbReference type="ARBA" id="ARBA00006339"/>
    </source>
</evidence>
<dbReference type="Proteomes" id="UP001519460">
    <property type="component" value="Unassembled WGS sequence"/>
</dbReference>
<keyword evidence="11" id="KW-1185">Reference proteome</keyword>
<keyword evidence="9" id="KW-0735">Signal-anchor</keyword>
<keyword evidence="9" id="KW-0119">Carbohydrate metabolism</keyword>
<evidence type="ECO:0000256" key="3">
    <source>
        <dbReference type="ARBA" id="ARBA00022679"/>
    </source>
</evidence>
<accession>A0ABD0LKR5</accession>
<gene>
    <name evidence="10" type="ORF">BaRGS_00009191</name>
</gene>
<evidence type="ECO:0000256" key="6">
    <source>
        <dbReference type="ARBA" id="ARBA00023034"/>
    </source>
</evidence>
<evidence type="ECO:0000256" key="4">
    <source>
        <dbReference type="ARBA" id="ARBA00022692"/>
    </source>
</evidence>
<evidence type="ECO:0000256" key="9">
    <source>
        <dbReference type="RuleBase" id="RU364020"/>
    </source>
</evidence>
<evidence type="ECO:0000313" key="10">
    <source>
        <dbReference type="EMBL" id="KAK7499539.1"/>
    </source>
</evidence>
<proteinExistence type="inferred from homology"/>
<comment type="caution">
    <text evidence="10">The sequence shown here is derived from an EMBL/GenBank/DDBJ whole genome shotgun (WGS) entry which is preliminary data.</text>
</comment>